<evidence type="ECO:0000313" key="2">
    <source>
        <dbReference type="EMBL" id="EPJ34431.1"/>
    </source>
</evidence>
<gene>
    <name evidence="2" type="ORF">STAFG_8519</name>
</gene>
<dbReference type="PATRIC" id="fig|1283301.3.peg.8454"/>
<evidence type="ECO:0000313" key="3">
    <source>
        <dbReference type="Proteomes" id="UP000015001"/>
    </source>
</evidence>
<accession>S4MDI7</accession>
<reference evidence="2 3" key="1">
    <citation type="submission" date="2013-02" db="EMBL/GenBank/DDBJ databases">
        <title>Draft Genome Sequence of Streptomyces afghaniensis, Which Produces Compounds of the Julimycin B-Complex.</title>
        <authorList>
            <person name="Gruening B.A."/>
            <person name="Praeg A."/>
            <person name="Erxleben A."/>
            <person name="Guenther S."/>
            <person name="Fiedler H.-P."/>
            <person name="Goodfellow M."/>
            <person name="Mueller M."/>
        </authorList>
    </citation>
    <scope>NUCLEOTIDE SEQUENCE [LARGE SCALE GENOMIC DNA]</scope>
    <source>
        <strain evidence="2 3">772</strain>
    </source>
</reference>
<evidence type="ECO:0000256" key="1">
    <source>
        <dbReference type="SAM" id="MobiDB-lite"/>
    </source>
</evidence>
<protein>
    <submittedName>
        <fullName evidence="2">Uncharacterized protein</fullName>
    </submittedName>
</protein>
<comment type="caution">
    <text evidence="2">The sequence shown here is derived from an EMBL/GenBank/DDBJ whole genome shotgun (WGS) entry which is preliminary data.</text>
</comment>
<keyword evidence="3" id="KW-1185">Reference proteome</keyword>
<name>S4MDI7_9ACTN</name>
<sequence>MPALRARARCVRCGLRGGLAVLVGRWSGVRAATAHGRGRRLGAGRGGPTGCTHELLARGWFGACHPAFRACRPGLRGLPSGPRGVPSAGPVACPAGPGRG</sequence>
<dbReference type="HOGENOM" id="CLU_2304332_0_0_11"/>
<dbReference type="AlphaFoldDB" id="S4MDI7"/>
<dbReference type="Proteomes" id="UP000015001">
    <property type="component" value="Unassembled WGS sequence"/>
</dbReference>
<proteinExistence type="predicted"/>
<feature type="region of interest" description="Disordered" evidence="1">
    <location>
        <begin position="81"/>
        <end position="100"/>
    </location>
</feature>
<organism evidence="2 3">
    <name type="scientific">Streptomyces afghaniensis 772</name>
    <dbReference type="NCBI Taxonomy" id="1283301"/>
    <lineage>
        <taxon>Bacteria</taxon>
        <taxon>Bacillati</taxon>
        <taxon>Actinomycetota</taxon>
        <taxon>Actinomycetes</taxon>
        <taxon>Kitasatosporales</taxon>
        <taxon>Streptomycetaceae</taxon>
        <taxon>Streptomyces</taxon>
    </lineage>
</organism>
<dbReference type="EMBL" id="AOPY01001698">
    <property type="protein sequence ID" value="EPJ34431.1"/>
    <property type="molecule type" value="Genomic_DNA"/>
</dbReference>